<dbReference type="InterPro" id="IPR014710">
    <property type="entry name" value="RmlC-like_jellyroll"/>
</dbReference>
<dbReference type="Pfam" id="PF12833">
    <property type="entry name" value="HTH_18"/>
    <property type="match status" value="1"/>
</dbReference>
<sequence>MLLASPYLTRIKAQLQAMNSSEQLYARYYHACCEQQQYLSALKAAVTPSALSLSAAAHEAAVVTTAGVVGAKADHLQTGVVAYQLPEVELTPQLRARLSHDEQQPLRRFIKSLTVKERDLIAAENILIRDLNPLPENFSEDMYFSPQETAAIVLTKHNRFTPVFTHRHLFFELIYVLSGSCQQVIMGQEVSLREGDFCCVAPDISHAIAVFSEQSLIINILVRRSAFELVLLDLLRGDNPLATFFNQGVCDRIITPYMLVHTKETKEHHDAHALQEPIAQGILGRHAADIAGTAADLPVAMARSDAAQELEHLVLAMYEESQAGRPYGDKKLNGELMVLFSTLLQYFSADIVLAQTTVSEQSFVCDILHYMEEHYQHVTLKELAAHFNLCEAYLSRKIKQACHKSFRELHQDMVFCKVRELLEQSTLSVRTIAQLVGFNNVEHFHRLFRKHFGMTCLEYRRKYSHPTSATGAVVQL</sequence>
<keyword evidence="3" id="KW-0804">Transcription</keyword>
<gene>
    <name evidence="5" type="ORF">H9847_02150</name>
</gene>
<evidence type="ECO:0000256" key="1">
    <source>
        <dbReference type="ARBA" id="ARBA00023015"/>
    </source>
</evidence>
<evidence type="ECO:0000256" key="3">
    <source>
        <dbReference type="ARBA" id="ARBA00023163"/>
    </source>
</evidence>
<protein>
    <submittedName>
        <fullName evidence="5">AraC family transcriptional regulator</fullName>
    </submittedName>
</protein>
<name>A0A948TF83_9GAMM</name>
<evidence type="ECO:0000259" key="4">
    <source>
        <dbReference type="PROSITE" id="PS01124"/>
    </source>
</evidence>
<organism evidence="5 6">
    <name type="scientific">Candidatus Anaerobiospirillum pullicola</name>
    <dbReference type="NCBI Taxonomy" id="2838451"/>
    <lineage>
        <taxon>Bacteria</taxon>
        <taxon>Pseudomonadati</taxon>
        <taxon>Pseudomonadota</taxon>
        <taxon>Gammaproteobacteria</taxon>
        <taxon>Aeromonadales</taxon>
        <taxon>Succinivibrionaceae</taxon>
        <taxon>Anaerobiospirillum</taxon>
    </lineage>
</organism>
<dbReference type="PROSITE" id="PS01124">
    <property type="entry name" value="HTH_ARAC_FAMILY_2"/>
    <property type="match status" value="1"/>
</dbReference>
<dbReference type="SUPFAM" id="SSF51182">
    <property type="entry name" value="RmlC-like cupins"/>
    <property type="match status" value="1"/>
</dbReference>
<dbReference type="EMBL" id="JAHLFE010000039">
    <property type="protein sequence ID" value="MBU3843662.1"/>
    <property type="molecule type" value="Genomic_DNA"/>
</dbReference>
<accession>A0A948TF83</accession>
<dbReference type="Gene3D" id="1.10.10.60">
    <property type="entry name" value="Homeodomain-like"/>
    <property type="match status" value="2"/>
</dbReference>
<evidence type="ECO:0000256" key="2">
    <source>
        <dbReference type="ARBA" id="ARBA00023125"/>
    </source>
</evidence>
<comment type="caution">
    <text evidence="5">The sequence shown here is derived from an EMBL/GenBank/DDBJ whole genome shotgun (WGS) entry which is preliminary data.</text>
</comment>
<dbReference type="GO" id="GO:0003700">
    <property type="term" value="F:DNA-binding transcription factor activity"/>
    <property type="evidence" value="ECO:0007669"/>
    <property type="project" value="InterPro"/>
</dbReference>
<keyword evidence="1" id="KW-0805">Transcription regulation</keyword>
<evidence type="ECO:0000313" key="6">
    <source>
        <dbReference type="Proteomes" id="UP000733611"/>
    </source>
</evidence>
<proteinExistence type="predicted"/>
<dbReference type="SUPFAM" id="SSF46689">
    <property type="entry name" value="Homeodomain-like"/>
    <property type="match status" value="1"/>
</dbReference>
<dbReference type="Pfam" id="PF02311">
    <property type="entry name" value="AraC_binding"/>
    <property type="match status" value="1"/>
</dbReference>
<dbReference type="AlphaFoldDB" id="A0A948TF83"/>
<dbReference type="PANTHER" id="PTHR43280:SF28">
    <property type="entry name" value="HTH-TYPE TRANSCRIPTIONAL ACTIVATOR RHAS"/>
    <property type="match status" value="1"/>
</dbReference>
<dbReference type="SMART" id="SM00342">
    <property type="entry name" value="HTH_ARAC"/>
    <property type="match status" value="1"/>
</dbReference>
<dbReference type="PANTHER" id="PTHR43280">
    <property type="entry name" value="ARAC-FAMILY TRANSCRIPTIONAL REGULATOR"/>
    <property type="match status" value="1"/>
</dbReference>
<feature type="domain" description="HTH araC/xylS-type" evidence="4">
    <location>
        <begin position="365"/>
        <end position="462"/>
    </location>
</feature>
<evidence type="ECO:0000313" key="5">
    <source>
        <dbReference type="EMBL" id="MBU3843662.1"/>
    </source>
</evidence>
<dbReference type="InterPro" id="IPR009057">
    <property type="entry name" value="Homeodomain-like_sf"/>
</dbReference>
<reference evidence="5" key="1">
    <citation type="journal article" date="2021" name="PeerJ">
        <title>Extensive microbial diversity within the chicken gut microbiome revealed by metagenomics and culture.</title>
        <authorList>
            <person name="Gilroy R."/>
            <person name="Ravi A."/>
            <person name="Getino M."/>
            <person name="Pursley I."/>
            <person name="Horton D.L."/>
            <person name="Alikhan N.F."/>
            <person name="Baker D."/>
            <person name="Gharbi K."/>
            <person name="Hall N."/>
            <person name="Watson M."/>
            <person name="Adriaenssens E.M."/>
            <person name="Foster-Nyarko E."/>
            <person name="Jarju S."/>
            <person name="Secka A."/>
            <person name="Antonio M."/>
            <person name="Oren A."/>
            <person name="Chaudhuri R.R."/>
            <person name="La Ragione R."/>
            <person name="Hildebrand F."/>
            <person name="Pallen M.J."/>
        </authorList>
    </citation>
    <scope>NUCLEOTIDE SEQUENCE</scope>
    <source>
        <strain evidence="5">378</strain>
    </source>
</reference>
<dbReference type="Proteomes" id="UP000733611">
    <property type="component" value="Unassembled WGS sequence"/>
</dbReference>
<keyword evidence="2" id="KW-0238">DNA-binding</keyword>
<dbReference type="InterPro" id="IPR018060">
    <property type="entry name" value="HTH_AraC"/>
</dbReference>
<reference evidence="5" key="2">
    <citation type="submission" date="2021-04" db="EMBL/GenBank/DDBJ databases">
        <authorList>
            <person name="Gilroy R."/>
        </authorList>
    </citation>
    <scope>NUCLEOTIDE SEQUENCE</scope>
    <source>
        <strain evidence="5">378</strain>
    </source>
</reference>
<dbReference type="InterPro" id="IPR011051">
    <property type="entry name" value="RmlC_Cupin_sf"/>
</dbReference>
<dbReference type="Gene3D" id="2.60.120.10">
    <property type="entry name" value="Jelly Rolls"/>
    <property type="match status" value="1"/>
</dbReference>
<dbReference type="InterPro" id="IPR003313">
    <property type="entry name" value="AraC-bd"/>
</dbReference>
<dbReference type="GO" id="GO:0043565">
    <property type="term" value="F:sequence-specific DNA binding"/>
    <property type="evidence" value="ECO:0007669"/>
    <property type="project" value="InterPro"/>
</dbReference>